<evidence type="ECO:0000256" key="9">
    <source>
        <dbReference type="ARBA" id="ARBA00023163"/>
    </source>
</evidence>
<feature type="active site" evidence="11">
    <location>
        <position position="94"/>
    </location>
</feature>
<dbReference type="HAMAP" id="MF_00700">
    <property type="entry name" value="DNA_primase_sml_arc"/>
    <property type="match status" value="1"/>
</dbReference>
<comment type="similarity">
    <text evidence="1 11 12">Belongs to the eukaryotic-type primase small subunit family.</text>
</comment>
<dbReference type="Pfam" id="PF01896">
    <property type="entry name" value="DNA_primase_S"/>
    <property type="match status" value="1"/>
</dbReference>
<evidence type="ECO:0000256" key="8">
    <source>
        <dbReference type="ARBA" id="ARBA00022842"/>
    </source>
</evidence>
<evidence type="ECO:0000256" key="11">
    <source>
        <dbReference type="HAMAP-Rule" id="MF_00700"/>
    </source>
</evidence>
<evidence type="ECO:0000256" key="2">
    <source>
        <dbReference type="ARBA" id="ARBA00022478"/>
    </source>
</evidence>
<evidence type="ECO:0000256" key="12">
    <source>
        <dbReference type="RuleBase" id="RU003514"/>
    </source>
</evidence>
<dbReference type="KEGG" id="iag:Igag_0144"/>
<feature type="active site" evidence="11">
    <location>
        <position position="96"/>
    </location>
</feature>
<evidence type="ECO:0000256" key="13">
    <source>
        <dbReference type="RuleBase" id="RU004224"/>
    </source>
</evidence>
<dbReference type="Gene3D" id="3.90.920.10">
    <property type="entry name" value="DNA primase, PRIM domain"/>
    <property type="match status" value="1"/>
</dbReference>
<dbReference type="EMBL" id="CP002098">
    <property type="protein sequence ID" value="ADM26995.1"/>
    <property type="molecule type" value="Genomic_DNA"/>
</dbReference>
<dbReference type="GO" id="GO:0006269">
    <property type="term" value="P:DNA replication, synthesis of primer"/>
    <property type="evidence" value="ECO:0007669"/>
    <property type="project" value="UniProtKB-UniRule"/>
</dbReference>
<dbReference type="AlphaFoldDB" id="E0SPX3"/>
<evidence type="ECO:0000256" key="3">
    <source>
        <dbReference type="ARBA" id="ARBA00022515"/>
    </source>
</evidence>
<dbReference type="EC" id="2.7.7.-" evidence="11"/>
<gene>
    <name evidence="11" type="primary">priS</name>
    <name evidence="14" type="ordered locus">Igag_0144</name>
</gene>
<proteinExistence type="inferred from homology"/>
<comment type="function">
    <text evidence="11">Catalytic subunit of DNA primase, an RNA polymerase that catalyzes the synthesis of short RNA molecules used as primers for DNA polymerase during DNA replication. The small subunit contains the primase catalytic core and has DNA synthesis activity on its own. Binding to the large subunit stabilizes and modulates the activity, increasing the rate of DNA synthesis while decreasing the length of the DNA fragments, and conferring RNA synthesis capability. The DNA polymerase activity may enable DNA primase to also catalyze primer extension after primer synthesis. May also play a role in DNA repair.</text>
</comment>
<dbReference type="PANTHER" id="PTHR10536">
    <property type="entry name" value="DNA PRIMASE SMALL SUBUNIT"/>
    <property type="match status" value="1"/>
</dbReference>
<keyword evidence="6 11" id="KW-0235">DNA replication</keyword>
<evidence type="ECO:0000256" key="7">
    <source>
        <dbReference type="ARBA" id="ARBA00022723"/>
    </source>
</evidence>
<keyword evidence="2 11" id="KW-0240">DNA-directed RNA polymerase</keyword>
<dbReference type="SUPFAM" id="SSF56747">
    <property type="entry name" value="Prim-pol domain"/>
    <property type="match status" value="1"/>
</dbReference>
<dbReference type="GO" id="GO:0000428">
    <property type="term" value="C:DNA-directed RNA polymerase complex"/>
    <property type="evidence" value="ECO:0007669"/>
    <property type="project" value="UniProtKB-KW"/>
</dbReference>
<keyword evidence="9 11" id="KW-0804">Transcription</keyword>
<evidence type="ECO:0000256" key="6">
    <source>
        <dbReference type="ARBA" id="ARBA00022705"/>
    </source>
</evidence>
<evidence type="ECO:0000256" key="5">
    <source>
        <dbReference type="ARBA" id="ARBA00022695"/>
    </source>
</evidence>
<reference evidence="14 15" key="1">
    <citation type="journal article" date="2010" name="Stand. Genomic Sci.">
        <title>Complete genome sequence of Ignisphaera aggregans type strain (AQ1.S1).</title>
        <authorList>
            <person name="Goker M."/>
            <person name="Held B."/>
            <person name="Lapidus A."/>
            <person name="Nolan M."/>
            <person name="Spring S."/>
            <person name="Yasawong M."/>
            <person name="Lucas S."/>
            <person name="Glavina Del Rio T."/>
            <person name="Tice H."/>
            <person name="Cheng J.F."/>
            <person name="Goodwin L."/>
            <person name="Tapia R."/>
            <person name="Pitluck S."/>
            <person name="Liolios K."/>
            <person name="Ivanova N."/>
            <person name="Mavromatis K."/>
            <person name="Mikhailova N."/>
            <person name="Pati A."/>
            <person name="Chen A."/>
            <person name="Palaniappan K."/>
            <person name="Brambilla E."/>
            <person name="Land M."/>
            <person name="Hauser L."/>
            <person name="Chang Y.J."/>
            <person name="Jeffries C.D."/>
            <person name="Brettin T."/>
            <person name="Detter J.C."/>
            <person name="Han C."/>
            <person name="Rohde M."/>
            <person name="Sikorski J."/>
            <person name="Woyke T."/>
            <person name="Bristow J."/>
            <person name="Eisen J.A."/>
            <person name="Markowitz V."/>
            <person name="Hugenholtz P."/>
            <person name="Kyrpides N.C."/>
            <person name="Klenk H.P."/>
        </authorList>
    </citation>
    <scope>NUCLEOTIDE SEQUENCE [LARGE SCALE GENOMIC DNA]</scope>
    <source>
        <strain evidence="15">DSM 17230 / JCM 13409 / AQ1.S1</strain>
    </source>
</reference>
<keyword evidence="5 11" id="KW-0548">Nucleotidyltransferase</keyword>
<dbReference type="Proteomes" id="UP000001304">
    <property type="component" value="Chromosome"/>
</dbReference>
<protein>
    <recommendedName>
        <fullName evidence="11">DNA primase small subunit PriS</fullName>
        <ecNumber evidence="11">2.7.7.-</ecNumber>
    </recommendedName>
</protein>
<comment type="subunit">
    <text evidence="11">Heterodimer of a small subunit (PriS) and a large subunit (PriL).</text>
</comment>
<keyword evidence="8 11" id="KW-0460">Magnesium</keyword>
<sequence length="397" mass="46844">MLSHEEHIKLLLKNYYEKAELILPDDLYVREIALQPVDSENYIRHLSFPSIHELRSFITKKIPRHLYYSSARYQEPANPSMDEKKWMGSDLIFDIDANDLLQCKESENIIQFKFCKNCGYISFNLDEKNCPNCNSMLNKFEHVDPYCIELSKDYVKKLMDIIERDFGFNNYEVVFSGHRGFHIIVNLPIEYKFMTAEERREIVSYIRIEENDIKAIISELTNYDKIKHYISLPPQLIDGGLRRRIAIEIAKRCNNKAIHNFVMGLTQTINYHEVREFYKDLLNIIYEIVKEISIPIDTKVTMDITHLIRVPNSINGKTGWIAHAIKNRDLENFHLEPSMLSPFNNIKMRIKMLIDIPNIKVIDKNFKYKKNEELIIDASYATYFIFKGLAKIIDIKN</sequence>
<keyword evidence="3 11" id="KW-0639">Primosome</keyword>
<evidence type="ECO:0000313" key="14">
    <source>
        <dbReference type="EMBL" id="ADM26995.1"/>
    </source>
</evidence>
<dbReference type="GO" id="GO:0046872">
    <property type="term" value="F:metal ion binding"/>
    <property type="evidence" value="ECO:0007669"/>
    <property type="project" value="UniProtKB-KW"/>
</dbReference>
<dbReference type="STRING" id="583356.Igag_0144"/>
<dbReference type="InterPro" id="IPR023639">
    <property type="entry name" value="DNA_primase_ssu_PriS"/>
</dbReference>
<dbReference type="HOGENOM" id="CLU_056123_1_0_2"/>
<comment type="function">
    <text evidence="13">RNA polymerase that catalyzes the synthesis of short RNA molecules used as primers for DNA polymerase during DNA replication.</text>
</comment>
<organism evidence="14 15">
    <name type="scientific">Ignisphaera aggregans (strain DSM 17230 / JCM 13409 / AQ1.S1)</name>
    <dbReference type="NCBI Taxonomy" id="583356"/>
    <lineage>
        <taxon>Archaea</taxon>
        <taxon>Thermoproteota</taxon>
        <taxon>Thermoprotei</taxon>
        <taxon>Desulfurococcales</taxon>
        <taxon>Desulfurococcaceae</taxon>
        <taxon>Ignisphaera</taxon>
    </lineage>
</organism>
<keyword evidence="15" id="KW-1185">Reference proteome</keyword>
<evidence type="ECO:0000256" key="10">
    <source>
        <dbReference type="ARBA" id="ARBA00023211"/>
    </source>
</evidence>
<evidence type="ECO:0000256" key="1">
    <source>
        <dbReference type="ARBA" id="ARBA00009762"/>
    </source>
</evidence>
<evidence type="ECO:0000313" key="15">
    <source>
        <dbReference type="Proteomes" id="UP000001304"/>
    </source>
</evidence>
<dbReference type="GO" id="GO:0003899">
    <property type="term" value="F:DNA-directed RNA polymerase activity"/>
    <property type="evidence" value="ECO:0007669"/>
    <property type="project" value="UniProtKB-UniRule"/>
</dbReference>
<feature type="active site" evidence="11">
    <location>
        <position position="297"/>
    </location>
</feature>
<keyword evidence="10 11" id="KW-0464">Manganese</keyword>
<keyword evidence="7 11" id="KW-0479">Metal-binding</keyword>
<dbReference type="GO" id="GO:1990077">
    <property type="term" value="C:primosome complex"/>
    <property type="evidence" value="ECO:0007669"/>
    <property type="project" value="UniProtKB-KW"/>
</dbReference>
<keyword evidence="4 11" id="KW-0808">Transferase</keyword>
<name>E0SPX3_IGNAA</name>
<dbReference type="InterPro" id="IPR002755">
    <property type="entry name" value="DNA_primase_S"/>
</dbReference>
<comment type="cofactor">
    <cofactor evidence="11">
        <name>Mg(2+)</name>
        <dbReference type="ChEBI" id="CHEBI:18420"/>
    </cofactor>
    <cofactor evidence="11">
        <name>Mn(2+)</name>
        <dbReference type="ChEBI" id="CHEBI:29035"/>
    </cofactor>
</comment>
<evidence type="ECO:0000256" key="4">
    <source>
        <dbReference type="ARBA" id="ARBA00022679"/>
    </source>
</evidence>
<accession>E0SPX3</accession>